<name>A0A0Q3F013_BRADI</name>
<reference evidence="2" key="2">
    <citation type="submission" date="2017-06" db="EMBL/GenBank/DDBJ databases">
        <title>WGS assembly of Brachypodium distachyon.</title>
        <authorList>
            <consortium name="The International Brachypodium Initiative"/>
            <person name="Lucas S."/>
            <person name="Harmon-Smith M."/>
            <person name="Lail K."/>
            <person name="Tice H."/>
            <person name="Grimwood J."/>
            <person name="Bruce D."/>
            <person name="Barry K."/>
            <person name="Shu S."/>
            <person name="Lindquist E."/>
            <person name="Wang M."/>
            <person name="Pitluck S."/>
            <person name="Vogel J.P."/>
            <person name="Garvin D.F."/>
            <person name="Mockler T.C."/>
            <person name="Schmutz J."/>
            <person name="Rokhsar D."/>
            <person name="Bevan M.W."/>
        </authorList>
    </citation>
    <scope>NUCLEOTIDE SEQUENCE</scope>
    <source>
        <strain evidence="2">Bd21</strain>
    </source>
</reference>
<dbReference type="PANTHER" id="PTHR33065">
    <property type="entry name" value="OS07G0486400 PROTEIN"/>
    <property type="match status" value="1"/>
</dbReference>
<evidence type="ECO:0000313" key="4">
    <source>
        <dbReference type="Proteomes" id="UP000008810"/>
    </source>
</evidence>
<evidence type="ECO:0000259" key="1">
    <source>
        <dbReference type="Pfam" id="PF20241"/>
    </source>
</evidence>
<accession>A0A0Q3F013</accession>
<reference evidence="3" key="3">
    <citation type="submission" date="2018-08" db="UniProtKB">
        <authorList>
            <consortium name="EnsemblPlants"/>
        </authorList>
    </citation>
    <scope>IDENTIFICATION</scope>
    <source>
        <strain evidence="3">cv. Bd21</strain>
    </source>
</reference>
<organism evidence="2">
    <name type="scientific">Brachypodium distachyon</name>
    <name type="common">Purple false brome</name>
    <name type="synonym">Trachynia distachya</name>
    <dbReference type="NCBI Taxonomy" id="15368"/>
    <lineage>
        <taxon>Eukaryota</taxon>
        <taxon>Viridiplantae</taxon>
        <taxon>Streptophyta</taxon>
        <taxon>Embryophyta</taxon>
        <taxon>Tracheophyta</taxon>
        <taxon>Spermatophyta</taxon>
        <taxon>Magnoliopsida</taxon>
        <taxon>Liliopsida</taxon>
        <taxon>Poales</taxon>
        <taxon>Poaceae</taxon>
        <taxon>BOP clade</taxon>
        <taxon>Pooideae</taxon>
        <taxon>Stipodae</taxon>
        <taxon>Brachypodieae</taxon>
        <taxon>Brachypodium</taxon>
    </lineage>
</organism>
<dbReference type="AlphaFoldDB" id="A0A0Q3F013"/>
<dbReference type="EMBL" id="CM000882">
    <property type="protein sequence ID" value="KQJ92990.1"/>
    <property type="molecule type" value="Genomic_DNA"/>
</dbReference>
<dbReference type="Proteomes" id="UP000008810">
    <property type="component" value="Chromosome 3"/>
</dbReference>
<gene>
    <name evidence="2" type="ORF">BRADI_3g02077v3</name>
</gene>
<dbReference type="OrthoDB" id="687118at2759"/>
<protein>
    <recommendedName>
        <fullName evidence="1">DUF6598 domain-containing protein</fullName>
    </recommendedName>
</protein>
<evidence type="ECO:0000313" key="3">
    <source>
        <dbReference type="EnsemblPlants" id="KQJ92990"/>
    </source>
</evidence>
<dbReference type="EnsemblPlants" id="KQJ92990">
    <property type="protein sequence ID" value="KQJ92990"/>
    <property type="gene ID" value="BRADI_3g02077v3"/>
</dbReference>
<dbReference type="InParanoid" id="A0A0Q3F013"/>
<sequence length="218" mass="24024">MATGAPRSWGTAAPSAAIARCSAFRRRREEERPPKPANWNDLWARHHGSFENTTAIQAMRLTDERGERTDQTVQIFWVRVAEAGGGLEWPLDVYGLVNSVEATIIIQVIHGSWPDGFRGVFTASSVSLDDMEVSLLSLEDDKLPVAVDGTINLSRRVACVEIEGELKISLMAECANGKQVTSRDETVFTPRKAGRSCAILKVFSCEMKVCVAWSLVML</sequence>
<dbReference type="Pfam" id="PF20241">
    <property type="entry name" value="DUF6598"/>
    <property type="match status" value="1"/>
</dbReference>
<evidence type="ECO:0000313" key="2">
    <source>
        <dbReference type="EMBL" id="KQJ92990.1"/>
    </source>
</evidence>
<keyword evidence="4" id="KW-1185">Reference proteome</keyword>
<dbReference type="PANTHER" id="PTHR33065:SF111">
    <property type="entry name" value="DUF6598 DOMAIN-CONTAINING PROTEIN"/>
    <property type="match status" value="1"/>
</dbReference>
<feature type="domain" description="DUF6598" evidence="1">
    <location>
        <begin position="97"/>
        <end position="211"/>
    </location>
</feature>
<reference evidence="2 3" key="1">
    <citation type="journal article" date="2010" name="Nature">
        <title>Genome sequencing and analysis of the model grass Brachypodium distachyon.</title>
        <authorList>
            <consortium name="International Brachypodium Initiative"/>
        </authorList>
    </citation>
    <scope>NUCLEOTIDE SEQUENCE [LARGE SCALE GENOMIC DNA]</scope>
    <source>
        <strain evidence="2 3">Bd21</strain>
    </source>
</reference>
<proteinExistence type="predicted"/>
<dbReference type="Gramene" id="KQJ92990">
    <property type="protein sequence ID" value="KQJ92990"/>
    <property type="gene ID" value="BRADI_3g02077v3"/>
</dbReference>
<dbReference type="STRING" id="15368.A0A0Q3F013"/>
<dbReference type="InterPro" id="IPR046533">
    <property type="entry name" value="DUF6598"/>
</dbReference>